<dbReference type="GO" id="GO:0030003">
    <property type="term" value="P:intracellular monoatomic cation homeostasis"/>
    <property type="evidence" value="ECO:0007669"/>
    <property type="project" value="TreeGrafter"/>
</dbReference>
<evidence type="ECO:0008006" key="3">
    <source>
        <dbReference type="Google" id="ProtNLM"/>
    </source>
</evidence>
<dbReference type="GO" id="GO:0005743">
    <property type="term" value="C:mitochondrial inner membrane"/>
    <property type="evidence" value="ECO:0007669"/>
    <property type="project" value="InterPro"/>
</dbReference>
<organism evidence="1 2">
    <name type="scientific">Escallonia rubra</name>
    <dbReference type="NCBI Taxonomy" id="112253"/>
    <lineage>
        <taxon>Eukaryota</taxon>
        <taxon>Viridiplantae</taxon>
        <taxon>Streptophyta</taxon>
        <taxon>Embryophyta</taxon>
        <taxon>Tracheophyta</taxon>
        <taxon>Spermatophyta</taxon>
        <taxon>Magnoliopsida</taxon>
        <taxon>eudicotyledons</taxon>
        <taxon>Gunneridae</taxon>
        <taxon>Pentapetalae</taxon>
        <taxon>asterids</taxon>
        <taxon>campanulids</taxon>
        <taxon>Escalloniales</taxon>
        <taxon>Escalloniaceae</taxon>
        <taxon>Escallonia</taxon>
    </lineage>
</organism>
<name>A0AA88RQV0_9ASTE</name>
<sequence length="1040" mass="115577">MLPDLSVSLKIKVGCSISQYWPYPVSTPLSFLQKRTSFDNLSFGDRVNLVTKLSISSSSANGGLFPSSFLDPHPKRQRFSFGGSRQWGQWVPATTVSITQHSRTLGSFFRPEAAAVSHELAFTCLRRASSQVELIFPTASVAGQPLAGDARCPVMESSRGGSPSDMTEESTFKSQIADAEGLKVARSLLARFRSCFWDLDLLPFPGHTHISHPGSLPATKGSYESFFDKSPYGSSKLVHSEYFLGKKRAALSRVGTRLEKKGQGLLTLHLKANLFSKKAKVRLKAVQKRMNKGLAVPIAEFDKVPRSDQRHFKQQCLLELKLTFKALIQSTYCNSSVHVAASLSEQLCTCSSSNPWVTLKPIRTRVLHSDHLLFSRGYLRKRCSIRLSLLGDVDPTISCRLVGLRIQCLTIHKLKRMGHLLPSASTDDGVAVNGSPQASTSGNVQEMRVKLDQSLGGEDYNVGLVQSLHDAARVFELAIKEQVSLSKTSWFSTAWLGVDKNAWVKALSYQLAEDIKSFQASVYSFLQAASEISSRGDGRDRDINVFVQRSFMRRNSLAIVKGFLVRACMMDENVLNSASLLRQSAPVESIIREKLSAKQPEVSHWFWTEQVPAAVTSFVNYFEEDQRFLAATVVSGIGTSSGNASDKSLLMLALTCIAAITKLGPAKVSCAPFFSIIPDITGRLMDMLVELMPIRQAYHSMKDIGLRREFLVHFGPRAGACRVTNDGGGEEVAFWVGLVQKQLQRAIDRERIWSRLTTCESIEVLEKDLAIFGFFIALGRSTQSFLSANKFETVDEPIEGLIRSLIGGSVLYYPQLSSISSYQLYVEVVCEELDWLCFYPRNSDTSKSSHGHRTKQEGPPNAEAIPLVLNVCSHWIQSFIKYSKWLENPSNVKAARFVSRGHDKLRVCMEELGIQKTKGYAKAQTTKAAAIKKKKRAKKKYQIIGNTAWKSVERTGSRTYAPSENDPDSFDKALESVEEALIKLEELLQDLHVSSSSTGKEHLKAACSDLERIRKLKKEAEFLEASFRAKADSLQQVRFS</sequence>
<dbReference type="Proteomes" id="UP001187471">
    <property type="component" value="Unassembled WGS sequence"/>
</dbReference>
<gene>
    <name evidence="1" type="ORF">RJ640_020608</name>
</gene>
<protein>
    <recommendedName>
        <fullName evidence="3">LETM1-like protein</fullName>
    </recommendedName>
</protein>
<dbReference type="InterPro" id="IPR044202">
    <property type="entry name" value="LETM1/MDM38-like"/>
</dbReference>
<dbReference type="PANTHER" id="PTHR14009:SF9">
    <property type="entry name" value="LETM1-LIKE PROTEIN"/>
    <property type="match status" value="1"/>
</dbReference>
<dbReference type="AlphaFoldDB" id="A0AA88RQV0"/>
<accession>A0AA88RQV0</accession>
<dbReference type="EMBL" id="JAVXUO010000986">
    <property type="protein sequence ID" value="KAK2987411.1"/>
    <property type="molecule type" value="Genomic_DNA"/>
</dbReference>
<reference evidence="1" key="1">
    <citation type="submission" date="2022-12" db="EMBL/GenBank/DDBJ databases">
        <title>Draft genome assemblies for two species of Escallonia (Escalloniales).</title>
        <authorList>
            <person name="Chanderbali A."/>
            <person name="Dervinis C."/>
            <person name="Anghel I."/>
            <person name="Soltis D."/>
            <person name="Soltis P."/>
            <person name="Zapata F."/>
        </authorList>
    </citation>
    <scope>NUCLEOTIDE SEQUENCE</scope>
    <source>
        <strain evidence="1">UCBG92.1500</strain>
        <tissue evidence="1">Leaf</tissue>
    </source>
</reference>
<comment type="caution">
    <text evidence="1">The sequence shown here is derived from an EMBL/GenBank/DDBJ whole genome shotgun (WGS) entry which is preliminary data.</text>
</comment>
<evidence type="ECO:0000313" key="1">
    <source>
        <dbReference type="EMBL" id="KAK2987411.1"/>
    </source>
</evidence>
<proteinExistence type="predicted"/>
<evidence type="ECO:0000313" key="2">
    <source>
        <dbReference type="Proteomes" id="UP001187471"/>
    </source>
</evidence>
<dbReference type="PANTHER" id="PTHR14009">
    <property type="entry name" value="LEUCINE ZIPPER-EF-HAND CONTAINING TRANSMEMBRANE PROTEIN"/>
    <property type="match status" value="1"/>
</dbReference>
<keyword evidence="2" id="KW-1185">Reference proteome</keyword>